<protein>
    <submittedName>
        <fullName evidence="5">Alkaline phosphatase D family protein</fullName>
    </submittedName>
</protein>
<sequence>MKYVKRSISANLRRGRQSRATHYLFWVLGALLWCASGSGLALAGDAAAKVAAGPMLGHVDIVEATIWLQTRVPARVSIRYRAEGGQSLTSASVETEPETYHTAHVRLPNLKENTEYSYQVLVDGEEISQSHRFKTQANWKWRRHPPDFRFALGSCYFNNEKEFDRDGKPYGDKFHIFDNIAAQKPDFMIWMGDNTYFRESDFFSVTRLNRRMARDRGMPFLQKLLASTAHYATWDDHDFGPDDGDRSYQLKDETLRMFKLYWANPAYGLPEAKGVFGKFEWADCEFFLLDDRYHRAPHRDPDPDKPYLGPVQLQWLKDQLITSRATFKFIVNGNQVVNTYSRHESYYLYRTEHQNLMNWLNDHAIEGVVFLSGDRHYSELLKMERPGSYPFYEFTSSPLTSGTIYGMGDEADNHMRVPGALLTDDRNFGIVEITGEGQKNRVLTFKSYDSEGKLRFEHQVKRSDLEIKKRKRMPPKFPSIPKKKKK</sequence>
<evidence type="ECO:0000256" key="2">
    <source>
        <dbReference type="SAM" id="MobiDB-lite"/>
    </source>
</evidence>
<dbReference type="Gene3D" id="3.60.21.70">
    <property type="entry name" value="PhoD-like phosphatase"/>
    <property type="match status" value="1"/>
</dbReference>
<keyword evidence="6" id="KW-1185">Reference proteome</keyword>
<dbReference type="InterPro" id="IPR029052">
    <property type="entry name" value="Metallo-depent_PP-like"/>
</dbReference>
<dbReference type="Pfam" id="PF25077">
    <property type="entry name" value="DUF7800"/>
    <property type="match status" value="1"/>
</dbReference>
<dbReference type="PANTHER" id="PTHR33987:SF1">
    <property type="entry name" value="CALCINEURIN-LIKE METALLO-PHOSPHOESTERASE SUPERFAMILY PROTEIN"/>
    <property type="match status" value="1"/>
</dbReference>
<dbReference type="InterPro" id="IPR056702">
    <property type="entry name" value="DUF7800"/>
</dbReference>
<evidence type="ECO:0000313" key="6">
    <source>
        <dbReference type="Proteomes" id="UP000663929"/>
    </source>
</evidence>
<evidence type="ECO:0000256" key="1">
    <source>
        <dbReference type="ARBA" id="ARBA00022729"/>
    </source>
</evidence>
<dbReference type="RefSeq" id="WP_237378061.1">
    <property type="nucleotide sequence ID" value="NZ_CP071793.1"/>
</dbReference>
<feature type="domain" description="DUF7800" evidence="4">
    <location>
        <begin position="48"/>
        <end position="132"/>
    </location>
</feature>
<evidence type="ECO:0000313" key="5">
    <source>
        <dbReference type="EMBL" id="QTD48409.1"/>
    </source>
</evidence>
<dbReference type="Proteomes" id="UP000663929">
    <property type="component" value="Chromosome"/>
</dbReference>
<dbReference type="GO" id="GO:0003993">
    <property type="term" value="F:acid phosphatase activity"/>
    <property type="evidence" value="ECO:0007669"/>
    <property type="project" value="InterPro"/>
</dbReference>
<dbReference type="SUPFAM" id="SSF49363">
    <property type="entry name" value="Purple acid phosphatase, N-terminal domain"/>
    <property type="match status" value="1"/>
</dbReference>
<evidence type="ECO:0000259" key="4">
    <source>
        <dbReference type="Pfam" id="PF25077"/>
    </source>
</evidence>
<dbReference type="Pfam" id="PF09423">
    <property type="entry name" value="PhoD"/>
    <property type="match status" value="1"/>
</dbReference>
<dbReference type="InterPro" id="IPR038607">
    <property type="entry name" value="PhoD-like_sf"/>
</dbReference>
<dbReference type="SUPFAM" id="SSF56300">
    <property type="entry name" value="Metallo-dependent phosphatases"/>
    <property type="match status" value="1"/>
</dbReference>
<evidence type="ECO:0000259" key="3">
    <source>
        <dbReference type="Pfam" id="PF09423"/>
    </source>
</evidence>
<dbReference type="PANTHER" id="PTHR33987">
    <property type="entry name" value="CALCINEURIN-LIKE METALLO-PHOSPHOESTERASE SUPERFAMILY PROTEIN"/>
    <property type="match status" value="1"/>
</dbReference>
<dbReference type="CDD" id="cd00063">
    <property type="entry name" value="FN3"/>
    <property type="match status" value="1"/>
</dbReference>
<dbReference type="InterPro" id="IPR003961">
    <property type="entry name" value="FN3_dom"/>
</dbReference>
<name>A0A8A4TE85_SULCO</name>
<dbReference type="AlphaFoldDB" id="A0A8A4TE85"/>
<dbReference type="EMBL" id="CP071793">
    <property type="protein sequence ID" value="QTD48409.1"/>
    <property type="molecule type" value="Genomic_DNA"/>
</dbReference>
<gene>
    <name evidence="5" type="ORF">J3U87_22750</name>
</gene>
<dbReference type="KEGG" id="scor:J3U87_22750"/>
<feature type="region of interest" description="Disordered" evidence="2">
    <location>
        <begin position="465"/>
        <end position="486"/>
    </location>
</feature>
<dbReference type="InterPro" id="IPR018946">
    <property type="entry name" value="PhoD-like_MPP"/>
</dbReference>
<dbReference type="InterPro" id="IPR008963">
    <property type="entry name" value="Purple_acid_Pase-like_N"/>
</dbReference>
<reference evidence="5" key="1">
    <citation type="submission" date="2021-03" db="EMBL/GenBank/DDBJ databases">
        <title>Acanthopleuribacteraceae sp. M133.</title>
        <authorList>
            <person name="Wang G."/>
        </authorList>
    </citation>
    <scope>NUCLEOTIDE SEQUENCE</scope>
    <source>
        <strain evidence="5">M133</strain>
    </source>
</reference>
<dbReference type="GO" id="GO:0046872">
    <property type="term" value="F:metal ion binding"/>
    <property type="evidence" value="ECO:0007669"/>
    <property type="project" value="InterPro"/>
</dbReference>
<dbReference type="CDD" id="cd07389">
    <property type="entry name" value="MPP_PhoD"/>
    <property type="match status" value="1"/>
</dbReference>
<accession>A0A8A4TE85</accession>
<proteinExistence type="predicted"/>
<dbReference type="Gene3D" id="2.60.40.380">
    <property type="entry name" value="Purple acid phosphatase-like, N-terminal"/>
    <property type="match status" value="1"/>
</dbReference>
<feature type="domain" description="PhoD-like phosphatase metallophosphatase" evidence="3">
    <location>
        <begin position="173"/>
        <end position="433"/>
    </location>
</feature>
<organism evidence="5 6">
    <name type="scientific">Sulfidibacter corallicola</name>
    <dbReference type="NCBI Taxonomy" id="2818388"/>
    <lineage>
        <taxon>Bacteria</taxon>
        <taxon>Pseudomonadati</taxon>
        <taxon>Acidobacteriota</taxon>
        <taxon>Holophagae</taxon>
        <taxon>Acanthopleuribacterales</taxon>
        <taxon>Acanthopleuribacteraceae</taxon>
        <taxon>Sulfidibacter</taxon>
    </lineage>
</organism>
<keyword evidence="1" id="KW-0732">Signal</keyword>